<evidence type="ECO:0000256" key="8">
    <source>
        <dbReference type="SAM" id="MobiDB-lite"/>
    </source>
</evidence>
<feature type="compositionally biased region" description="Basic and acidic residues" evidence="8">
    <location>
        <begin position="256"/>
        <end position="265"/>
    </location>
</feature>
<evidence type="ECO:0000256" key="6">
    <source>
        <dbReference type="ARBA" id="ARBA00035289"/>
    </source>
</evidence>
<feature type="compositionally biased region" description="Basic and acidic residues" evidence="8">
    <location>
        <begin position="50"/>
        <end position="59"/>
    </location>
</feature>
<evidence type="ECO:0000256" key="5">
    <source>
        <dbReference type="ARBA" id="ARBA00023274"/>
    </source>
</evidence>
<dbReference type="AlphaFoldDB" id="A0A6S6W229"/>
<dbReference type="Pfam" id="PF06984">
    <property type="entry name" value="MRP-L47"/>
    <property type="match status" value="1"/>
</dbReference>
<sequence length="265" mass="29978">MATTTCSPRLLRPNVAVTTHSDALFAFLVPSVPLARNAPRACFSTSPARWKRDNNKDRGNSAVRATGLRPRQTLSVRNKNFEKQKLPKPVKVEEKVTGTPDHGLWDFFKDQQLLQTPMAEQKHGRAWTVGELRSRDWDSLHQLWWVCVKERNRLATEKIERKRINAGYGDVESANRDKTVQETMKAILDTLAERHQAYQEAFALAQKDPGIDLQKTDGPQYTQVPYDPLEEDEAAQDAQQEAIVESGPNDITSAEARPKDKANYA</sequence>
<dbReference type="GO" id="GO:0032543">
    <property type="term" value="P:mitochondrial translation"/>
    <property type="evidence" value="ECO:0007669"/>
    <property type="project" value="TreeGrafter"/>
</dbReference>
<evidence type="ECO:0000256" key="3">
    <source>
        <dbReference type="ARBA" id="ARBA00022980"/>
    </source>
</evidence>
<accession>A0A6S6W229</accession>
<dbReference type="InterPro" id="IPR010729">
    <property type="entry name" value="Ribosomal_uL29_mit"/>
</dbReference>
<keyword evidence="3 9" id="KW-0689">Ribosomal protein</keyword>
<evidence type="ECO:0000256" key="7">
    <source>
        <dbReference type="ARBA" id="ARBA00035399"/>
    </source>
</evidence>
<gene>
    <name evidence="9" type="ORF">PTTW11_05565</name>
</gene>
<evidence type="ECO:0000313" key="9">
    <source>
        <dbReference type="EMBL" id="CAE7174093.1"/>
    </source>
</evidence>
<evidence type="ECO:0000256" key="2">
    <source>
        <dbReference type="ARBA" id="ARBA00009254"/>
    </source>
</evidence>
<organism evidence="9 10">
    <name type="scientific">Pyrenophora teres f. teres</name>
    <dbReference type="NCBI Taxonomy" id="97479"/>
    <lineage>
        <taxon>Eukaryota</taxon>
        <taxon>Fungi</taxon>
        <taxon>Dikarya</taxon>
        <taxon>Ascomycota</taxon>
        <taxon>Pezizomycotina</taxon>
        <taxon>Dothideomycetes</taxon>
        <taxon>Pleosporomycetidae</taxon>
        <taxon>Pleosporales</taxon>
        <taxon>Pleosporineae</taxon>
        <taxon>Pleosporaceae</taxon>
        <taxon>Pyrenophora</taxon>
    </lineage>
</organism>
<reference evidence="9" key="1">
    <citation type="submission" date="2021-02" db="EMBL/GenBank/DDBJ databases">
        <authorList>
            <person name="Syme A R."/>
            <person name="Syme A R."/>
            <person name="Moolhuijzen P."/>
        </authorList>
    </citation>
    <scope>NUCLEOTIDE SEQUENCE</scope>
    <source>
        <strain evidence="9">W1-1</strain>
    </source>
</reference>
<keyword evidence="5" id="KW-0687">Ribonucleoprotein</keyword>
<evidence type="ECO:0000313" key="10">
    <source>
        <dbReference type="Proteomes" id="UP000472372"/>
    </source>
</evidence>
<protein>
    <recommendedName>
        <fullName evidence="6">Large ribosomal subunit protein uL29m</fullName>
    </recommendedName>
    <alternativeName>
        <fullName evidence="7">54S ribosomal protein L4, mitochondrial</fullName>
    </alternativeName>
</protein>
<dbReference type="Proteomes" id="UP000472372">
    <property type="component" value="Chromosome 5"/>
</dbReference>
<feature type="region of interest" description="Disordered" evidence="8">
    <location>
        <begin position="209"/>
        <end position="265"/>
    </location>
</feature>
<comment type="similarity">
    <text evidence="2">Belongs to the universal ribosomal protein uL29 family.</text>
</comment>
<dbReference type="PANTHER" id="PTHR21183:SF18">
    <property type="entry name" value="LARGE RIBOSOMAL SUBUNIT PROTEIN UL29M"/>
    <property type="match status" value="1"/>
</dbReference>
<evidence type="ECO:0000256" key="1">
    <source>
        <dbReference type="ARBA" id="ARBA00004173"/>
    </source>
</evidence>
<dbReference type="Gene3D" id="6.10.330.20">
    <property type="match status" value="1"/>
</dbReference>
<feature type="region of interest" description="Disordered" evidence="8">
    <location>
        <begin position="47"/>
        <end position="66"/>
    </location>
</feature>
<dbReference type="GO" id="GO:0005762">
    <property type="term" value="C:mitochondrial large ribosomal subunit"/>
    <property type="evidence" value="ECO:0007669"/>
    <property type="project" value="TreeGrafter"/>
</dbReference>
<keyword evidence="4" id="KW-0496">Mitochondrion</keyword>
<dbReference type="InterPro" id="IPR038340">
    <property type="entry name" value="MRP-L47_sf"/>
</dbReference>
<comment type="subcellular location">
    <subcellularLocation>
        <location evidence="1">Mitochondrion</location>
    </subcellularLocation>
</comment>
<name>A0A6S6W229_9PLEO</name>
<dbReference type="GO" id="GO:0003735">
    <property type="term" value="F:structural constituent of ribosome"/>
    <property type="evidence" value="ECO:0007669"/>
    <property type="project" value="InterPro"/>
</dbReference>
<proteinExistence type="inferred from homology"/>
<dbReference type="EMBL" id="HG992981">
    <property type="protein sequence ID" value="CAE7174093.1"/>
    <property type="molecule type" value="Genomic_DNA"/>
</dbReference>
<evidence type="ECO:0000256" key="4">
    <source>
        <dbReference type="ARBA" id="ARBA00023128"/>
    </source>
</evidence>
<dbReference type="PANTHER" id="PTHR21183">
    <property type="entry name" value="RIBOSOMAL PROTEIN L47, MITOCHONDRIAL-RELATED"/>
    <property type="match status" value="1"/>
</dbReference>